<keyword evidence="3 6" id="KW-0812">Transmembrane</keyword>
<feature type="transmembrane region" description="Helical" evidence="6">
    <location>
        <begin position="297"/>
        <end position="317"/>
    </location>
</feature>
<comment type="subcellular location">
    <subcellularLocation>
        <location evidence="1">Membrane</location>
        <topology evidence="1">Multi-pass membrane protein</topology>
    </subcellularLocation>
</comment>
<reference evidence="8" key="1">
    <citation type="submission" date="2013-01" db="EMBL/GenBank/DDBJ databases">
        <title>Draft Genome Sequence of a Mulberry Tree, Morus notabilis C.K. Schneid.</title>
        <authorList>
            <person name="He N."/>
            <person name="Zhao S."/>
        </authorList>
    </citation>
    <scope>NUCLEOTIDE SEQUENCE</scope>
</reference>
<feature type="transmembrane region" description="Helical" evidence="6">
    <location>
        <begin position="528"/>
        <end position="550"/>
    </location>
</feature>
<dbReference type="NCBIfam" id="NF037981">
    <property type="entry name" value="NCS2_1"/>
    <property type="match status" value="1"/>
</dbReference>
<evidence type="ECO:0000256" key="4">
    <source>
        <dbReference type="ARBA" id="ARBA00022989"/>
    </source>
</evidence>
<feature type="transmembrane region" description="Helical" evidence="6">
    <location>
        <begin position="556"/>
        <end position="576"/>
    </location>
</feature>
<name>W9S945_9ROSA</name>
<dbReference type="InterPro" id="IPR006043">
    <property type="entry name" value="NCS2"/>
</dbReference>
<evidence type="ECO:0000256" key="5">
    <source>
        <dbReference type="ARBA" id="ARBA00023136"/>
    </source>
</evidence>
<dbReference type="EMBL" id="KE345822">
    <property type="protein sequence ID" value="EXC17685.1"/>
    <property type="molecule type" value="Genomic_DNA"/>
</dbReference>
<feature type="transmembrane region" description="Helical" evidence="6">
    <location>
        <begin position="235"/>
        <end position="253"/>
    </location>
</feature>
<feature type="transmembrane region" description="Helical" evidence="6">
    <location>
        <begin position="323"/>
        <end position="343"/>
    </location>
</feature>
<sequence>MIVKEIVVKKKEDRGGLKVKWFCDRRRIKKEVKERFFNGGNWPMREGQHEAKREEEVTLGFCTGGLPFGALAPIEQRGAKATQCRASRNGFLVILIQIISDKGLTHDHIPKEESLRSTKLSTLLRISEVFEPSSTELPSFTIACSAKTEMPQSACICNTNNRNDNNGNKKAEEFQPHPVKEQLPGVQYCVNSPPPWPEAVVLGFQHYLLTLGITVLIPSMIVPLMGGGDIEKAKVIQTSLFVSGLSTFLQSLFGTRLPSVVVGSYTYVIPTTSIVLSRRYTTILDPDEKFIQTMRGIQGAIIITACFQILIGFLGLWRNVVRFLSPLSVVPVVTFAGIGLYHLGFPTLAKCVEVGLPELIIFIFISQASYLPRYMKAKTHRCDRFSLLFSVSIGWLYALFLTSTGVYNKKPPNTQISCRTDRSGLIRTAPWIYMPYPFQWGSPTFNAGETFAMMAASLVSLFESTGTFFATARYGSATPVPPSVISRGVGWLGIGTLLNGMFGSLTGTTASVENAGLLALTKVGSRRVIQISAGFMIFFSVLGKFGAVFASIPLPIVAALYCVLFGYVASAGFGFLQFCNLNSFRTKFILGFSFFMGISVPQYFREYYHVQSEHGHVHSHSGWFNDIVTVIFMSHTMVAALVALVLDCSLSRENDLTRKDSGLHWWEKFSLYGSDVRNDEFYALPCRLDTFFPSL</sequence>
<dbReference type="Pfam" id="PF00860">
    <property type="entry name" value="Xan_ur_permease"/>
    <property type="match status" value="1"/>
</dbReference>
<organism evidence="7 8">
    <name type="scientific">Morus notabilis</name>
    <dbReference type="NCBI Taxonomy" id="981085"/>
    <lineage>
        <taxon>Eukaryota</taxon>
        <taxon>Viridiplantae</taxon>
        <taxon>Streptophyta</taxon>
        <taxon>Embryophyta</taxon>
        <taxon>Tracheophyta</taxon>
        <taxon>Spermatophyta</taxon>
        <taxon>Magnoliopsida</taxon>
        <taxon>eudicotyledons</taxon>
        <taxon>Gunneridae</taxon>
        <taxon>Pentapetalae</taxon>
        <taxon>rosids</taxon>
        <taxon>fabids</taxon>
        <taxon>Rosales</taxon>
        <taxon>Moraceae</taxon>
        <taxon>Moreae</taxon>
        <taxon>Morus</taxon>
    </lineage>
</organism>
<accession>W9S945</accession>
<proteinExistence type="inferred from homology"/>
<evidence type="ECO:0000313" key="7">
    <source>
        <dbReference type="EMBL" id="EXC17685.1"/>
    </source>
</evidence>
<feature type="transmembrane region" description="Helical" evidence="6">
    <location>
        <begin position="588"/>
        <end position="604"/>
    </location>
</feature>
<dbReference type="STRING" id="981085.W9S945"/>
<dbReference type="GO" id="GO:0022857">
    <property type="term" value="F:transmembrane transporter activity"/>
    <property type="evidence" value="ECO:0007669"/>
    <property type="project" value="InterPro"/>
</dbReference>
<feature type="transmembrane region" description="Helical" evidence="6">
    <location>
        <begin position="624"/>
        <end position="646"/>
    </location>
</feature>
<evidence type="ECO:0000256" key="6">
    <source>
        <dbReference type="SAM" id="Phobius"/>
    </source>
</evidence>
<dbReference type="eggNOG" id="KOG1292">
    <property type="taxonomic scope" value="Eukaryota"/>
</dbReference>
<dbReference type="PANTHER" id="PTHR11119">
    <property type="entry name" value="XANTHINE-URACIL / VITAMIN C PERMEASE FAMILY MEMBER"/>
    <property type="match status" value="1"/>
</dbReference>
<dbReference type="AlphaFoldDB" id="W9S945"/>
<dbReference type="Proteomes" id="UP000030645">
    <property type="component" value="Unassembled WGS sequence"/>
</dbReference>
<evidence type="ECO:0000256" key="2">
    <source>
        <dbReference type="ARBA" id="ARBA00008821"/>
    </source>
</evidence>
<evidence type="ECO:0000313" key="8">
    <source>
        <dbReference type="Proteomes" id="UP000030645"/>
    </source>
</evidence>
<keyword evidence="5 6" id="KW-0472">Membrane</keyword>
<feature type="transmembrane region" description="Helical" evidence="6">
    <location>
        <begin position="387"/>
        <end position="407"/>
    </location>
</feature>
<evidence type="ECO:0000256" key="3">
    <source>
        <dbReference type="ARBA" id="ARBA00022692"/>
    </source>
</evidence>
<dbReference type="GO" id="GO:0016020">
    <property type="term" value="C:membrane"/>
    <property type="evidence" value="ECO:0007669"/>
    <property type="project" value="UniProtKB-SubCell"/>
</dbReference>
<protein>
    <submittedName>
        <fullName evidence="7">Putative nucleobase-ascorbate transporter 10</fullName>
    </submittedName>
</protein>
<feature type="transmembrane region" description="Helical" evidence="6">
    <location>
        <begin position="207"/>
        <end position="228"/>
    </location>
</feature>
<feature type="transmembrane region" description="Helical" evidence="6">
    <location>
        <begin position="355"/>
        <end position="375"/>
    </location>
</feature>
<evidence type="ECO:0000256" key="1">
    <source>
        <dbReference type="ARBA" id="ARBA00004141"/>
    </source>
</evidence>
<keyword evidence="8" id="KW-1185">Reference proteome</keyword>
<gene>
    <name evidence="7" type="ORF">L484_004006</name>
</gene>
<comment type="similarity">
    <text evidence="2">Belongs to the nucleobase:cation symporter-2 (NCS2) (TC 2.A.40) family.</text>
</comment>
<keyword evidence="4 6" id="KW-1133">Transmembrane helix</keyword>